<name>A0A2P2DBX9_9LEPT</name>
<evidence type="ECO:0000313" key="4">
    <source>
        <dbReference type="Proteomes" id="UP000245206"/>
    </source>
</evidence>
<evidence type="ECO:0000313" key="3">
    <source>
        <dbReference type="EMBL" id="GBF42133.1"/>
    </source>
</evidence>
<keyword evidence="4" id="KW-1185">Reference proteome</keyword>
<sequence>MKKSILFLLTCLFALSCASSESKDAGSNEPGLMDKLIEKANSEEGQKAIQMGKEKLQDPETQEKIKGMMSKDKKKKDPTAIPGQ</sequence>
<protein>
    <submittedName>
        <fullName evidence="3">Lipoprotein</fullName>
    </submittedName>
</protein>
<comment type="caution">
    <text evidence="3">The sequence shown here is derived from an EMBL/GenBank/DDBJ whole genome shotgun (WGS) entry which is preliminary data.</text>
</comment>
<dbReference type="PROSITE" id="PS51257">
    <property type="entry name" value="PROKAR_LIPOPROTEIN"/>
    <property type="match status" value="1"/>
</dbReference>
<organism evidence="3 4">
    <name type="scientific">Leptospira ellinghausenii</name>
    <dbReference type="NCBI Taxonomy" id="1917822"/>
    <lineage>
        <taxon>Bacteria</taxon>
        <taxon>Pseudomonadati</taxon>
        <taxon>Spirochaetota</taxon>
        <taxon>Spirochaetia</taxon>
        <taxon>Leptospirales</taxon>
        <taxon>Leptospiraceae</taxon>
        <taxon>Leptospira</taxon>
    </lineage>
</organism>
<feature type="region of interest" description="Disordered" evidence="1">
    <location>
        <begin position="42"/>
        <end position="84"/>
    </location>
</feature>
<keyword evidence="2" id="KW-0732">Signal</keyword>
<dbReference type="Proteomes" id="UP000245206">
    <property type="component" value="Unassembled WGS sequence"/>
</dbReference>
<dbReference type="EMBL" id="BFAZ01000006">
    <property type="protein sequence ID" value="GBF42133.1"/>
    <property type="molecule type" value="Genomic_DNA"/>
</dbReference>
<keyword evidence="3" id="KW-0449">Lipoprotein</keyword>
<dbReference type="RefSeq" id="WP_108959252.1">
    <property type="nucleotide sequence ID" value="NZ_BFAZ01000006.1"/>
</dbReference>
<dbReference type="AlphaFoldDB" id="A0A2P2DBX9"/>
<feature type="chain" id="PRO_5015109463" evidence="2">
    <location>
        <begin position="19"/>
        <end position="84"/>
    </location>
</feature>
<dbReference type="OrthoDB" id="345787at2"/>
<feature type="signal peptide" evidence="2">
    <location>
        <begin position="1"/>
        <end position="18"/>
    </location>
</feature>
<reference evidence="4" key="1">
    <citation type="journal article" date="2019" name="Microbiol. Immunol.">
        <title>Molecular and phenotypic characterization of Leptospira johnsonii sp. nov., Leptospira ellinghausenii sp. nov. and Leptospira ryugenii sp. nov. isolated from soil and water in Japan.</title>
        <authorList>
            <person name="Masuzawa T."/>
            <person name="Saito M."/>
            <person name="Nakao R."/>
            <person name="Nikaido Y."/>
            <person name="Matsumoto M."/>
            <person name="Ogawa M."/>
            <person name="Yokoyama M."/>
            <person name="Hidaka Y."/>
            <person name="Tomita J."/>
            <person name="Sakakibara K."/>
            <person name="Suzuki K."/>
            <person name="Yasuda S."/>
            <person name="Sato H."/>
            <person name="Yamaguchi M."/>
            <person name="Yoshida S.I."/>
            <person name="Koizumi N."/>
            <person name="Kawamura Y."/>
        </authorList>
    </citation>
    <scope>NUCLEOTIDE SEQUENCE [LARGE SCALE GENOMIC DNA]</scope>
    <source>
        <strain evidence="4">E18</strain>
    </source>
</reference>
<evidence type="ECO:0000256" key="2">
    <source>
        <dbReference type="SAM" id="SignalP"/>
    </source>
</evidence>
<accession>A0A2P2DBX9</accession>
<gene>
    <name evidence="3" type="ORF">LPTSP2_14190</name>
</gene>
<proteinExistence type="predicted"/>
<evidence type="ECO:0000256" key="1">
    <source>
        <dbReference type="SAM" id="MobiDB-lite"/>
    </source>
</evidence>
<feature type="compositionally biased region" description="Basic and acidic residues" evidence="1">
    <location>
        <begin position="42"/>
        <end position="78"/>
    </location>
</feature>